<proteinExistence type="predicted"/>
<keyword evidence="2 4" id="KW-0808">Transferase</keyword>
<reference evidence="4 5" key="1">
    <citation type="journal article" date="2016" name="Nat. Commun.">
        <title>Thousands of microbial genomes shed light on interconnected biogeochemical processes in an aquifer system.</title>
        <authorList>
            <person name="Anantharaman K."/>
            <person name="Brown C.T."/>
            <person name="Hug L.A."/>
            <person name="Sharon I."/>
            <person name="Castelle C.J."/>
            <person name="Probst A.J."/>
            <person name="Thomas B.C."/>
            <person name="Singh A."/>
            <person name="Wilkins M.J."/>
            <person name="Karaoz U."/>
            <person name="Brodie E.L."/>
            <person name="Williams K.H."/>
            <person name="Hubbard S.S."/>
            <person name="Banfield J.F."/>
        </authorList>
    </citation>
    <scope>NUCLEOTIDE SEQUENCE [LARGE SCALE GENOMIC DNA]</scope>
</reference>
<gene>
    <name evidence="4" type="ORF">A2161_14970</name>
</gene>
<dbReference type="InterPro" id="IPR011004">
    <property type="entry name" value="Trimer_LpxA-like_sf"/>
</dbReference>
<dbReference type="NCBIfam" id="NF041874">
    <property type="entry name" value="EPS_EpsC"/>
    <property type="match status" value="1"/>
</dbReference>
<evidence type="ECO:0000256" key="2">
    <source>
        <dbReference type="ARBA" id="ARBA00022679"/>
    </source>
</evidence>
<dbReference type="PANTHER" id="PTHR42811">
    <property type="entry name" value="SERINE ACETYLTRANSFERASE"/>
    <property type="match status" value="1"/>
</dbReference>
<dbReference type="GO" id="GO:0016746">
    <property type="term" value="F:acyltransferase activity"/>
    <property type="evidence" value="ECO:0007669"/>
    <property type="project" value="UniProtKB-KW"/>
</dbReference>
<accession>A0A1F7RXQ5</accession>
<organism evidence="4 5">
    <name type="scientific">Candidatus Schekmanbacteria bacterium RBG_13_48_7</name>
    <dbReference type="NCBI Taxonomy" id="1817878"/>
    <lineage>
        <taxon>Bacteria</taxon>
        <taxon>Candidatus Schekmaniibacteriota</taxon>
    </lineage>
</organism>
<evidence type="ECO:0000313" key="5">
    <source>
        <dbReference type="Proteomes" id="UP000179266"/>
    </source>
</evidence>
<name>A0A1F7RXQ5_9BACT</name>
<evidence type="ECO:0000313" key="4">
    <source>
        <dbReference type="EMBL" id="OGL45774.1"/>
    </source>
</evidence>
<dbReference type="Gene3D" id="1.10.3130.10">
    <property type="entry name" value="serine acetyltransferase, domain 1"/>
    <property type="match status" value="1"/>
</dbReference>
<dbReference type="Gene3D" id="2.160.10.10">
    <property type="entry name" value="Hexapeptide repeat proteins"/>
    <property type="match status" value="1"/>
</dbReference>
<protein>
    <submittedName>
        <fullName evidence="4">Serine acetyltransferase</fullName>
    </submittedName>
</protein>
<dbReference type="GO" id="GO:0008652">
    <property type="term" value="P:amino acid biosynthetic process"/>
    <property type="evidence" value="ECO:0007669"/>
    <property type="project" value="UniProtKB-KW"/>
</dbReference>
<keyword evidence="1" id="KW-0028">Amino-acid biosynthesis</keyword>
<dbReference type="InterPro" id="IPR045304">
    <property type="entry name" value="LbH_SAT"/>
</dbReference>
<evidence type="ECO:0000256" key="3">
    <source>
        <dbReference type="ARBA" id="ARBA00023315"/>
    </source>
</evidence>
<keyword evidence="3" id="KW-0012">Acyltransferase</keyword>
<dbReference type="InterPro" id="IPR053376">
    <property type="entry name" value="Serine_acetyltransferase"/>
</dbReference>
<dbReference type="InterPro" id="IPR042122">
    <property type="entry name" value="Ser_AcTrfase_N_sf"/>
</dbReference>
<dbReference type="AlphaFoldDB" id="A0A1F7RXQ5"/>
<dbReference type="CDD" id="cd03354">
    <property type="entry name" value="LbH_SAT"/>
    <property type="match status" value="1"/>
</dbReference>
<evidence type="ECO:0000256" key="1">
    <source>
        <dbReference type="ARBA" id="ARBA00022605"/>
    </source>
</evidence>
<dbReference type="SUPFAM" id="SSF51161">
    <property type="entry name" value="Trimeric LpxA-like enzymes"/>
    <property type="match status" value="1"/>
</dbReference>
<sequence length="308" mass="35040">MIDVENIYKNKLPEIVTEITKSCRKREYFDHINTVPIPSKESVEKIIKDLEDVLFPGFFGEQEIYWETLEYHIGMEINKIFNNLSQEITKAVRQLCQRNRDFCVHCVEKGYEITFTFLKRLPEIRRLLAGDIHATFDGDPAAQNFSEIVFAYPGLKAITIYRLAHELHNLKVPFIPRIMTEYAHSVTGTDIHPGAKIGEKFFIDHATGVVIGETSEIGNNVRIYQGVTLGALSFPVDEHGNIMRGKKRHPTIEDEVIIYSNATILGTPVIGKGSIIGGNTWITESVPPFTKVVLAKPDLVFIERQRKR</sequence>
<comment type="caution">
    <text evidence="4">The sequence shown here is derived from an EMBL/GenBank/DDBJ whole genome shotgun (WGS) entry which is preliminary data.</text>
</comment>
<dbReference type="Proteomes" id="UP000179266">
    <property type="component" value="Unassembled WGS sequence"/>
</dbReference>
<dbReference type="EMBL" id="MGDD01000161">
    <property type="protein sequence ID" value="OGL45774.1"/>
    <property type="molecule type" value="Genomic_DNA"/>
</dbReference>